<evidence type="ECO:0000313" key="2">
    <source>
        <dbReference type="EMBL" id="CAB1371315.1"/>
    </source>
</evidence>
<protein>
    <submittedName>
        <fullName evidence="1">Uncharacterized protein</fullName>
    </submittedName>
</protein>
<accession>A0A6S6Y1I7</accession>
<dbReference type="EMBL" id="LR778302">
    <property type="protein sequence ID" value="CAB1371315.1"/>
    <property type="molecule type" value="Genomic_DNA"/>
</dbReference>
<dbReference type="Proteomes" id="UP000515733">
    <property type="component" value="Plasmid pI"/>
</dbReference>
<name>A0A6S6Y1I7_9PROT</name>
<gene>
    <name evidence="1" type="ORF">DENOEST_P0067</name>
    <name evidence="2" type="ORF">DENOEST_P0157</name>
</gene>
<geneLocation type="plasmid" evidence="1 3">
    <name>pI</name>
</geneLocation>
<dbReference type="KEGG" id="doe:DENOEST_P0067"/>
<keyword evidence="1" id="KW-0614">Plasmid</keyword>
<reference evidence="1 3" key="1">
    <citation type="submission" date="2020-03" db="EMBL/GenBank/DDBJ databases">
        <authorList>
            <consortium name="Genoscope - CEA"/>
            <person name="William W."/>
        </authorList>
    </citation>
    <scope>NUCLEOTIDE SEQUENCE [LARGE SCALE GENOMIC DNA]</scope>
    <source>
        <strain evidence="3">DSM 16959</strain>
        <strain evidence="1">DSM16959</strain>
        <plasmid evidence="1 3">pI</plasmid>
    </source>
</reference>
<evidence type="ECO:0000313" key="3">
    <source>
        <dbReference type="Proteomes" id="UP000515733"/>
    </source>
</evidence>
<dbReference type="AlphaFoldDB" id="A0A6S6Y1I7"/>
<evidence type="ECO:0000313" key="1">
    <source>
        <dbReference type="EMBL" id="CAB1371225.1"/>
    </source>
</evidence>
<proteinExistence type="predicted"/>
<keyword evidence="3" id="KW-1185">Reference proteome</keyword>
<organism evidence="1 3">
    <name type="scientific">Denitratisoma oestradiolicum</name>
    <dbReference type="NCBI Taxonomy" id="311182"/>
    <lineage>
        <taxon>Bacteria</taxon>
        <taxon>Pseudomonadati</taxon>
        <taxon>Pseudomonadota</taxon>
        <taxon>Betaproteobacteria</taxon>
        <taxon>Nitrosomonadales</taxon>
        <taxon>Sterolibacteriaceae</taxon>
        <taxon>Denitratisoma</taxon>
    </lineage>
</organism>
<dbReference type="EMBL" id="LR778302">
    <property type="protein sequence ID" value="CAB1371225.1"/>
    <property type="molecule type" value="Genomic_DNA"/>
</dbReference>
<dbReference type="KEGG" id="doe:DENOEST_P0157"/>
<sequence>MSIRSFRFVRFLALRSGFAGTRAVDRYALAGSMAPGLRSATVLDSARLSRHWPVAARLPTSAQYAAWP</sequence>